<gene>
    <name evidence="3" type="ORF">CONLIGDRAFT_708875</name>
</gene>
<dbReference type="EMBL" id="KV875101">
    <property type="protein sequence ID" value="OIW25992.1"/>
    <property type="molecule type" value="Genomic_DNA"/>
</dbReference>
<sequence>MDDQLSSPTTNTVGGMNIFWTILGLSLACSLHPLGSAGGFSRDLTRYVRVLPFSSALDVLFFIYEYLLISKSDGWSFRKPVMDLATSRCRDTLGLRPPADVEQTLQVEDGGEQESTLVLALAFFALDIRSRLIQNALVVFLYTKMCGYHGLPRWFAIATIYFGSWVLMEIFLLFAYGFRVMPHTRLRAAFTAMFPHTAAGVPRQAATSSPETPDARSSPPSASRSRNSPTQRLFRILSICAIVAQVLQILPLTADALVRRVPPATLEALFGAPMFGFCMKHMGLAEDILTNPGKLGLLYLPAILAYVFLVFLELPICFPFFALAMAAGLLAWFAILALALLPAVTQARVYTVILLVGFALSCTVFYDPTGTAKEPWTENLG</sequence>
<dbReference type="InParanoid" id="A0A1J7J878"/>
<feature type="transmembrane region" description="Helical" evidence="2">
    <location>
        <begin position="318"/>
        <end position="341"/>
    </location>
</feature>
<proteinExistence type="predicted"/>
<feature type="transmembrane region" description="Helical" evidence="2">
    <location>
        <begin position="47"/>
        <end position="69"/>
    </location>
</feature>
<feature type="transmembrane region" description="Helical" evidence="2">
    <location>
        <begin position="18"/>
        <end position="35"/>
    </location>
</feature>
<keyword evidence="2" id="KW-0812">Transmembrane</keyword>
<protein>
    <submittedName>
        <fullName evidence="3">Uncharacterized protein</fullName>
    </submittedName>
</protein>
<feature type="transmembrane region" description="Helical" evidence="2">
    <location>
        <begin position="154"/>
        <end position="178"/>
    </location>
</feature>
<feature type="transmembrane region" description="Helical" evidence="2">
    <location>
        <begin position="295"/>
        <end position="312"/>
    </location>
</feature>
<feature type="transmembrane region" description="Helical" evidence="2">
    <location>
        <begin position="233"/>
        <end position="252"/>
    </location>
</feature>
<dbReference type="AlphaFoldDB" id="A0A1J7J878"/>
<dbReference type="OrthoDB" id="5244879at2759"/>
<keyword evidence="2" id="KW-0472">Membrane</keyword>
<reference evidence="3 4" key="1">
    <citation type="submission" date="2016-10" db="EMBL/GenBank/DDBJ databases">
        <title>Draft genome sequence of Coniochaeta ligniaria NRRL30616, a lignocellulolytic fungus for bioabatement of inhibitors in plant biomass hydrolysates.</title>
        <authorList>
            <consortium name="DOE Joint Genome Institute"/>
            <person name="Jimenez D.J."/>
            <person name="Hector R.E."/>
            <person name="Riley R."/>
            <person name="Sun H."/>
            <person name="Grigoriev I.V."/>
            <person name="Van Elsas J.D."/>
            <person name="Nichols N.N."/>
        </authorList>
    </citation>
    <scope>NUCLEOTIDE SEQUENCE [LARGE SCALE GENOMIC DNA]</scope>
    <source>
        <strain evidence="3 4">NRRL 30616</strain>
    </source>
</reference>
<feature type="compositionally biased region" description="Low complexity" evidence="1">
    <location>
        <begin position="215"/>
        <end position="227"/>
    </location>
</feature>
<name>A0A1J7J878_9PEZI</name>
<organism evidence="3 4">
    <name type="scientific">Coniochaeta ligniaria NRRL 30616</name>
    <dbReference type="NCBI Taxonomy" id="1408157"/>
    <lineage>
        <taxon>Eukaryota</taxon>
        <taxon>Fungi</taxon>
        <taxon>Dikarya</taxon>
        <taxon>Ascomycota</taxon>
        <taxon>Pezizomycotina</taxon>
        <taxon>Sordariomycetes</taxon>
        <taxon>Sordariomycetidae</taxon>
        <taxon>Coniochaetales</taxon>
        <taxon>Coniochaetaceae</taxon>
        <taxon>Coniochaeta</taxon>
    </lineage>
</organism>
<evidence type="ECO:0000256" key="2">
    <source>
        <dbReference type="SAM" id="Phobius"/>
    </source>
</evidence>
<accession>A0A1J7J878</accession>
<feature type="region of interest" description="Disordered" evidence="1">
    <location>
        <begin position="202"/>
        <end position="227"/>
    </location>
</feature>
<feature type="transmembrane region" description="Helical" evidence="2">
    <location>
        <begin position="348"/>
        <end position="366"/>
    </location>
</feature>
<keyword evidence="2" id="KW-1133">Transmembrane helix</keyword>
<dbReference type="Proteomes" id="UP000182658">
    <property type="component" value="Unassembled WGS sequence"/>
</dbReference>
<feature type="transmembrane region" description="Helical" evidence="2">
    <location>
        <begin position="264"/>
        <end position="283"/>
    </location>
</feature>
<keyword evidence="4" id="KW-1185">Reference proteome</keyword>
<evidence type="ECO:0000256" key="1">
    <source>
        <dbReference type="SAM" id="MobiDB-lite"/>
    </source>
</evidence>
<evidence type="ECO:0000313" key="4">
    <source>
        <dbReference type="Proteomes" id="UP000182658"/>
    </source>
</evidence>
<evidence type="ECO:0000313" key="3">
    <source>
        <dbReference type="EMBL" id="OIW25992.1"/>
    </source>
</evidence>